<keyword evidence="2 8" id="KW-0032">Aminotransferase</keyword>
<organism evidence="8 9">
    <name type="scientific">Streptomyces plumbiresistens</name>
    <dbReference type="NCBI Taxonomy" id="511811"/>
    <lineage>
        <taxon>Bacteria</taxon>
        <taxon>Bacillati</taxon>
        <taxon>Actinomycetota</taxon>
        <taxon>Actinomycetes</taxon>
        <taxon>Kitasatosporales</taxon>
        <taxon>Streptomycetaceae</taxon>
        <taxon>Streptomyces</taxon>
    </lineage>
</organism>
<comment type="similarity">
    <text evidence="5">Belongs to the DegT/DnrJ/EryC1 family. L-glutamine:2-deoxy-scyllo-inosose/scyllo-inosose aminotransferase subfamily.</text>
</comment>
<comment type="cofactor">
    <cofactor evidence="1">
        <name>pyridoxal 5'-phosphate</name>
        <dbReference type="ChEBI" id="CHEBI:597326"/>
    </cofactor>
</comment>
<dbReference type="PANTHER" id="PTHR30244">
    <property type="entry name" value="TRANSAMINASE"/>
    <property type="match status" value="1"/>
</dbReference>
<evidence type="ECO:0000256" key="1">
    <source>
        <dbReference type="ARBA" id="ARBA00001933"/>
    </source>
</evidence>
<reference evidence="9" key="1">
    <citation type="journal article" date="2019" name="Int. J. Syst. Evol. Microbiol.">
        <title>The Global Catalogue of Microorganisms (GCM) 10K type strain sequencing project: providing services to taxonomists for standard genome sequencing and annotation.</title>
        <authorList>
            <consortium name="The Broad Institute Genomics Platform"/>
            <consortium name="The Broad Institute Genome Sequencing Center for Infectious Disease"/>
            <person name="Wu L."/>
            <person name="Ma J."/>
        </authorList>
    </citation>
    <scope>NUCLEOTIDE SEQUENCE [LARGE SCALE GENOMIC DNA]</scope>
    <source>
        <strain evidence="9">JCM 16924</strain>
    </source>
</reference>
<evidence type="ECO:0000256" key="6">
    <source>
        <dbReference type="RuleBase" id="RU004508"/>
    </source>
</evidence>
<dbReference type="Gene3D" id="3.90.1150.10">
    <property type="entry name" value="Aspartate Aminotransferase, domain 1"/>
    <property type="match status" value="1"/>
</dbReference>
<accession>A0ABP7T409</accession>
<feature type="region of interest" description="Disordered" evidence="7">
    <location>
        <begin position="1"/>
        <end position="39"/>
    </location>
</feature>
<dbReference type="PIRSF" id="PIRSF000390">
    <property type="entry name" value="PLP_StrS"/>
    <property type="match status" value="1"/>
</dbReference>
<dbReference type="EMBL" id="BAAAZX010000030">
    <property type="protein sequence ID" value="GAA4020398.1"/>
    <property type="molecule type" value="Genomic_DNA"/>
</dbReference>
<dbReference type="InterPro" id="IPR000653">
    <property type="entry name" value="DegT/StrS_aminotransferase"/>
</dbReference>
<dbReference type="InterPro" id="IPR015424">
    <property type="entry name" value="PyrdxlP-dep_Trfase"/>
</dbReference>
<evidence type="ECO:0000313" key="8">
    <source>
        <dbReference type="EMBL" id="GAA4020398.1"/>
    </source>
</evidence>
<evidence type="ECO:0000256" key="4">
    <source>
        <dbReference type="ARBA" id="ARBA00022898"/>
    </source>
</evidence>
<keyword evidence="4 6" id="KW-0663">Pyridoxal phosphate</keyword>
<dbReference type="Gene3D" id="3.40.640.10">
    <property type="entry name" value="Type I PLP-dependent aspartate aminotransferase-like (Major domain)"/>
    <property type="match status" value="1"/>
</dbReference>
<keyword evidence="9" id="KW-1185">Reference proteome</keyword>
<protein>
    <submittedName>
        <fullName evidence="8">DegT/DnrJ/EryC1/StrS family aminotransferase</fullName>
    </submittedName>
</protein>
<dbReference type="Proteomes" id="UP001500456">
    <property type="component" value="Unassembled WGS sequence"/>
</dbReference>
<keyword evidence="3" id="KW-0808">Transferase</keyword>
<comment type="caution">
    <text evidence="8">The sequence shown here is derived from an EMBL/GenBank/DDBJ whole genome shotgun (WGS) entry which is preliminary data.</text>
</comment>
<dbReference type="CDD" id="cd00616">
    <property type="entry name" value="AHBA_syn"/>
    <property type="match status" value="1"/>
</dbReference>
<evidence type="ECO:0000256" key="7">
    <source>
        <dbReference type="SAM" id="MobiDB-lite"/>
    </source>
</evidence>
<evidence type="ECO:0000256" key="5">
    <source>
        <dbReference type="ARBA" id="ARBA00038398"/>
    </source>
</evidence>
<dbReference type="PANTHER" id="PTHR30244:SF34">
    <property type="entry name" value="DTDP-4-AMINO-4,6-DIDEOXYGALACTOSE TRANSAMINASE"/>
    <property type="match status" value="1"/>
</dbReference>
<evidence type="ECO:0000313" key="9">
    <source>
        <dbReference type="Proteomes" id="UP001500456"/>
    </source>
</evidence>
<dbReference type="Pfam" id="PF01041">
    <property type="entry name" value="DegT_DnrJ_EryC1"/>
    <property type="match status" value="1"/>
</dbReference>
<feature type="region of interest" description="Disordered" evidence="7">
    <location>
        <begin position="419"/>
        <end position="444"/>
    </location>
</feature>
<evidence type="ECO:0000256" key="2">
    <source>
        <dbReference type="ARBA" id="ARBA00022576"/>
    </source>
</evidence>
<dbReference type="SUPFAM" id="SSF53383">
    <property type="entry name" value="PLP-dependent transferases"/>
    <property type="match status" value="1"/>
</dbReference>
<evidence type="ECO:0000256" key="3">
    <source>
        <dbReference type="ARBA" id="ARBA00022679"/>
    </source>
</evidence>
<dbReference type="InterPro" id="IPR015421">
    <property type="entry name" value="PyrdxlP-dep_Trfase_major"/>
</dbReference>
<feature type="compositionally biased region" description="Basic and acidic residues" evidence="7">
    <location>
        <begin position="8"/>
        <end position="17"/>
    </location>
</feature>
<gene>
    <name evidence="8" type="ORF">GCM10022232_76230</name>
</gene>
<sequence length="444" mass="47548">MTVHRLRPRQESADRARPALNGAPPTDARTAEPTGAPDVPFAVTWISPEARRAAQDVLASGWVTTGHQTELFESEFAAHVEAEHAIAVSSCTAALELALRALRLPAGGAVLVPAVTFCGAAHAILHAGLRPVLVDVDPRTATPTPATVARAVVACGDPQAMMVLHYAGAPAPVAELAEAAGLPLTHVVEDAAHALGTSVGDRSVGSLSRATCFSFYATKNLPIGEGGMVTTDDAELAVRIRRARLHGMSADAWRRTLPGGRWQYTVEEAGLKANMTDVQAAIGRAQLRHFDDWQRRRHALAAQYETRLAAVPGIEPLDVPTLGRHARHLYVVRVLEEYATGRGELVDRLAGHGIGTSVHFIPLHHMPYFRRTALMPLGGLPGADALFPQLLSLPLHPLLTEQAVDRVCAELARLTPRRAAAARKQVSRPARPRSVMVHPYSEGP</sequence>
<dbReference type="InterPro" id="IPR015422">
    <property type="entry name" value="PyrdxlP-dep_Trfase_small"/>
</dbReference>
<dbReference type="GO" id="GO:0008483">
    <property type="term" value="F:transaminase activity"/>
    <property type="evidence" value="ECO:0007669"/>
    <property type="project" value="UniProtKB-KW"/>
</dbReference>
<proteinExistence type="inferred from homology"/>
<name>A0ABP7T409_9ACTN</name>